<dbReference type="RefSeq" id="WP_110501067.1">
    <property type="nucleotide sequence ID" value="NZ_QJVD01000010.1"/>
</dbReference>
<organism evidence="2 3">
    <name type="scientific">Arthrobacter livingstonensis</name>
    <dbReference type="NCBI Taxonomy" id="670078"/>
    <lineage>
        <taxon>Bacteria</taxon>
        <taxon>Bacillati</taxon>
        <taxon>Actinomycetota</taxon>
        <taxon>Actinomycetes</taxon>
        <taxon>Micrococcales</taxon>
        <taxon>Micrococcaceae</taxon>
        <taxon>Arthrobacter</taxon>
    </lineage>
</organism>
<keyword evidence="1" id="KW-0472">Membrane</keyword>
<name>A0A2V5L6U1_9MICC</name>
<evidence type="ECO:0000313" key="3">
    <source>
        <dbReference type="Proteomes" id="UP000247832"/>
    </source>
</evidence>
<dbReference type="EMBL" id="QJVD01000010">
    <property type="protein sequence ID" value="PYI67281.1"/>
    <property type="molecule type" value="Genomic_DNA"/>
</dbReference>
<feature type="transmembrane region" description="Helical" evidence="1">
    <location>
        <begin position="466"/>
        <end position="490"/>
    </location>
</feature>
<dbReference type="Gene3D" id="3.60.21.10">
    <property type="match status" value="1"/>
</dbReference>
<keyword evidence="3" id="KW-1185">Reference proteome</keyword>
<accession>A0A2V5L6U1</accession>
<dbReference type="Proteomes" id="UP000247832">
    <property type="component" value="Unassembled WGS sequence"/>
</dbReference>
<keyword evidence="1" id="KW-1133">Transmembrane helix</keyword>
<proteinExistence type="predicted"/>
<dbReference type="PANTHER" id="PTHR34211">
    <property type="entry name" value="CALCINEURIN-LIKE METALLO-PHOSPHOESTERASE SUPERFAMILY PROTEIN"/>
    <property type="match status" value="1"/>
</dbReference>
<gene>
    <name evidence="2" type="ORF">CVV68_11130</name>
</gene>
<dbReference type="InterPro" id="IPR029052">
    <property type="entry name" value="Metallo-depent_PP-like"/>
</dbReference>
<feature type="transmembrane region" description="Helical" evidence="1">
    <location>
        <begin position="432"/>
        <end position="454"/>
    </location>
</feature>
<feature type="transmembrane region" description="Helical" evidence="1">
    <location>
        <begin position="389"/>
        <end position="412"/>
    </location>
</feature>
<dbReference type="OrthoDB" id="500534at2"/>
<evidence type="ECO:0000256" key="1">
    <source>
        <dbReference type="SAM" id="Phobius"/>
    </source>
</evidence>
<sequence>MKAERLARHEVELGFRPRPAVRWLSPPELLRSGIRVLIAQMFAAYDDRREIQSVFAQATINIDRYKHRDGHLWIDFVADLGDGFDATFTIASLLAQESLTVLMPDGGTAALPKAHLVVMGGDEVYPTASSKAYEDRTSGPYGAASRPTPNAALLALPGNHDWYDGLTAFMRMFAQGAAVGGWQTLQTRSYFAVQLQAGWWLVALDSQLGEYIDQPQLDYFEQAISTKLRPGDAIILCAASPTWETTAHDPNAFNTLNFFENGYLLNKRNHLTGQLEPTGAAVRLWISGDHHHYARYSEQAPDPAGRAPDPRNTQMVACGLGGAYLMGTDRLAPELALPPDGSRMRTKSPLPTNFFRAAAAFPDQAISKTLYLRLLNPFSRYWLPTRNPWFGVALGVVHMVLFTVLAAMLAATSRLTVTEAVRTGTVPEALAMSGWAFGVPLAVVSVYRLFVALTEGRTPPSGWQPLAAVAVQLVVSAGLFVLAVSVPGIAGLPVGLVLLIAATAGAVLGAEAFALFVVLAPPGNIGDFKMTGLAYEDGKGFVRMHLTPDGELTLYPLLVDTVVHDWDIQQEPDGTARPRPHSALPHMRLLEPPIAIARSGLPREGRI</sequence>
<reference evidence="2 3" key="1">
    <citation type="submission" date="2018-05" db="EMBL/GenBank/DDBJ databases">
        <title>Genetic diversity of glacier-inhabiting Cryobacterium bacteria in China and description of Cryobacterium mengkeensis sp. nov. and Arthrobacter glacialis sp. nov.</title>
        <authorList>
            <person name="Liu Q."/>
            <person name="Xin Y.-H."/>
        </authorList>
    </citation>
    <scope>NUCLEOTIDE SEQUENCE [LARGE SCALE GENOMIC DNA]</scope>
    <source>
        <strain evidence="2 3">LI2</strain>
    </source>
</reference>
<keyword evidence="1" id="KW-0812">Transmembrane</keyword>
<dbReference type="AlphaFoldDB" id="A0A2V5L6U1"/>
<evidence type="ECO:0000313" key="2">
    <source>
        <dbReference type="EMBL" id="PYI67281.1"/>
    </source>
</evidence>
<feature type="transmembrane region" description="Helical" evidence="1">
    <location>
        <begin position="496"/>
        <end position="520"/>
    </location>
</feature>
<dbReference type="PANTHER" id="PTHR34211:SF3">
    <property type="entry name" value="CALCINEURIN-LIKE METALLO-PHOSPHOESTERASE SUPERFAMILY PROTEIN"/>
    <property type="match status" value="1"/>
</dbReference>
<dbReference type="SUPFAM" id="SSF56300">
    <property type="entry name" value="Metallo-dependent phosphatases"/>
    <property type="match status" value="1"/>
</dbReference>
<protein>
    <submittedName>
        <fullName evidence="2">Uncharacterized protein</fullName>
    </submittedName>
</protein>
<comment type="caution">
    <text evidence="2">The sequence shown here is derived from an EMBL/GenBank/DDBJ whole genome shotgun (WGS) entry which is preliminary data.</text>
</comment>